<name>A0A1P8QSU0_METEX</name>
<sequence>MGRGRDFRGPQKRGFDEGGSEPRWPDELPPSGGDRFGGGGSAGGNRFGGGGGGYGGGGGGGFDRGPARAAAAPTGPERDATVKWFNKEKGFGFVELGDGSGDAFLHIRAVEAAGHDDLLPGTRLTVQTAQGQKGPQVTAVNSVDTSTAEAAPPRREAPRFGGGGDRFGGGGGGDRFGGGGGDRFGGGSRDRFGGAGAGGGGGGRFASGPSVEMTGTVKWYDPAKGFGFVSVNDGGKDVFVHRSALSRAGLDSLAEGQQVTLGVVEGQKGREASSITVEY</sequence>
<dbReference type="InterPro" id="IPR002059">
    <property type="entry name" value="CSP_DNA-bd"/>
</dbReference>
<proteinExistence type="predicted"/>
<feature type="compositionally biased region" description="Gly residues" evidence="1">
    <location>
        <begin position="160"/>
        <end position="205"/>
    </location>
</feature>
<dbReference type="AlphaFoldDB" id="A0A1P8QSU0"/>
<dbReference type="PANTHER" id="PTHR11544">
    <property type="entry name" value="COLD SHOCK DOMAIN CONTAINING PROTEINS"/>
    <property type="match status" value="1"/>
</dbReference>
<dbReference type="SMART" id="SM00357">
    <property type="entry name" value="CSP"/>
    <property type="match status" value="2"/>
</dbReference>
<dbReference type="CDD" id="cd04458">
    <property type="entry name" value="CSP_CDS"/>
    <property type="match status" value="2"/>
</dbReference>
<dbReference type="GO" id="GO:0005829">
    <property type="term" value="C:cytosol"/>
    <property type="evidence" value="ECO:0007669"/>
    <property type="project" value="UniProtKB-ARBA"/>
</dbReference>
<feature type="region of interest" description="Disordered" evidence="1">
    <location>
        <begin position="128"/>
        <end position="207"/>
    </location>
</feature>
<feature type="compositionally biased region" description="Gly residues" evidence="1">
    <location>
        <begin position="34"/>
        <end position="63"/>
    </location>
</feature>
<feature type="compositionally biased region" description="Polar residues" evidence="1">
    <location>
        <begin position="128"/>
        <end position="147"/>
    </location>
</feature>
<dbReference type="InterPro" id="IPR050181">
    <property type="entry name" value="Cold_shock_domain"/>
</dbReference>
<evidence type="ECO:0000313" key="2">
    <source>
        <dbReference type="EMBL" id="SOR29396.1"/>
    </source>
</evidence>
<dbReference type="InterPro" id="IPR012340">
    <property type="entry name" value="NA-bd_OB-fold"/>
</dbReference>
<dbReference type="SUPFAM" id="SSF50249">
    <property type="entry name" value="Nucleic acid-binding proteins"/>
    <property type="match status" value="2"/>
</dbReference>
<dbReference type="PRINTS" id="PR00050">
    <property type="entry name" value="COLDSHOCK"/>
</dbReference>
<dbReference type="GO" id="GO:0003676">
    <property type="term" value="F:nucleic acid binding"/>
    <property type="evidence" value="ECO:0007669"/>
    <property type="project" value="InterPro"/>
</dbReference>
<dbReference type="Proteomes" id="UP000233769">
    <property type="component" value="Chromosome tk0001"/>
</dbReference>
<dbReference type="Gene3D" id="2.40.50.140">
    <property type="entry name" value="Nucleic acid-binding proteins"/>
    <property type="match status" value="2"/>
</dbReference>
<protein>
    <submittedName>
        <fullName evidence="2">Putative transcriptional regulator, cold shock protein</fullName>
    </submittedName>
</protein>
<dbReference type="PROSITE" id="PS51857">
    <property type="entry name" value="CSD_2"/>
    <property type="match status" value="2"/>
</dbReference>
<accession>A0A1P8QSU0</accession>
<dbReference type="RefSeq" id="WP_056500028.1">
    <property type="nucleotide sequence ID" value="NZ_CP019322.1"/>
</dbReference>
<dbReference type="Pfam" id="PF00313">
    <property type="entry name" value="CSD"/>
    <property type="match status" value="2"/>
</dbReference>
<dbReference type="EMBL" id="LT962688">
    <property type="protein sequence ID" value="SOR29396.1"/>
    <property type="molecule type" value="Genomic_DNA"/>
</dbReference>
<reference evidence="3" key="1">
    <citation type="submission" date="2017-10" db="EMBL/GenBank/DDBJ databases">
        <authorList>
            <person name="Regsiter A."/>
            <person name="William W."/>
        </authorList>
    </citation>
    <scope>NUCLEOTIDE SEQUENCE [LARGE SCALE GENOMIC DNA]</scope>
</reference>
<evidence type="ECO:0000256" key="1">
    <source>
        <dbReference type="SAM" id="MobiDB-lite"/>
    </source>
</evidence>
<dbReference type="InterPro" id="IPR011129">
    <property type="entry name" value="CSD"/>
</dbReference>
<gene>
    <name evidence="2" type="ORF">TK0001_2794</name>
</gene>
<evidence type="ECO:0000313" key="3">
    <source>
        <dbReference type="Proteomes" id="UP000233769"/>
    </source>
</evidence>
<organism evidence="2 3">
    <name type="scientific">Methylorubrum extorquens</name>
    <name type="common">Methylobacterium dichloromethanicum</name>
    <name type="synonym">Methylobacterium extorquens</name>
    <dbReference type="NCBI Taxonomy" id="408"/>
    <lineage>
        <taxon>Bacteria</taxon>
        <taxon>Pseudomonadati</taxon>
        <taxon>Pseudomonadota</taxon>
        <taxon>Alphaproteobacteria</taxon>
        <taxon>Hyphomicrobiales</taxon>
        <taxon>Methylobacteriaceae</taxon>
        <taxon>Methylorubrum</taxon>
    </lineage>
</organism>
<feature type="region of interest" description="Disordered" evidence="1">
    <location>
        <begin position="1"/>
        <end position="77"/>
    </location>
</feature>
<feature type="compositionally biased region" description="Basic and acidic residues" evidence="1">
    <location>
        <begin position="1"/>
        <end position="16"/>
    </location>
</feature>